<evidence type="ECO:0000313" key="1">
    <source>
        <dbReference type="EMBL" id="KAF0772834.1"/>
    </source>
</evidence>
<dbReference type="EMBL" id="VUJU01000128">
    <property type="protein sequence ID" value="KAF0772834.1"/>
    <property type="molecule type" value="Genomic_DNA"/>
</dbReference>
<protein>
    <submittedName>
        <fullName evidence="1">Uncharacterized protein</fullName>
    </submittedName>
</protein>
<dbReference type="AlphaFoldDB" id="A0A6G0ZN57"/>
<reference evidence="1 2" key="1">
    <citation type="submission" date="2019-08" db="EMBL/GenBank/DDBJ databases">
        <title>Whole genome of Aphis craccivora.</title>
        <authorList>
            <person name="Voronova N.V."/>
            <person name="Shulinski R.S."/>
            <person name="Bandarenka Y.V."/>
            <person name="Zhorov D.G."/>
            <person name="Warner D."/>
        </authorList>
    </citation>
    <scope>NUCLEOTIDE SEQUENCE [LARGE SCALE GENOMIC DNA]</scope>
    <source>
        <strain evidence="1">180601</strain>
        <tissue evidence="1">Whole Body</tissue>
    </source>
</reference>
<comment type="caution">
    <text evidence="1">The sequence shown here is derived from an EMBL/GenBank/DDBJ whole genome shotgun (WGS) entry which is preliminary data.</text>
</comment>
<name>A0A6G0ZN57_APHCR</name>
<gene>
    <name evidence="1" type="ORF">FWK35_00010421</name>
</gene>
<keyword evidence="2" id="KW-1185">Reference proteome</keyword>
<sequence>MMRIRNVNVLIRNQMKKAAKKRKKKKRNLHLAHRPVKLIKRISKI</sequence>
<accession>A0A6G0ZN57</accession>
<proteinExistence type="predicted"/>
<feature type="non-terminal residue" evidence="1">
    <location>
        <position position="45"/>
    </location>
</feature>
<organism evidence="1 2">
    <name type="scientific">Aphis craccivora</name>
    <name type="common">Cowpea aphid</name>
    <dbReference type="NCBI Taxonomy" id="307492"/>
    <lineage>
        <taxon>Eukaryota</taxon>
        <taxon>Metazoa</taxon>
        <taxon>Ecdysozoa</taxon>
        <taxon>Arthropoda</taxon>
        <taxon>Hexapoda</taxon>
        <taxon>Insecta</taxon>
        <taxon>Pterygota</taxon>
        <taxon>Neoptera</taxon>
        <taxon>Paraneoptera</taxon>
        <taxon>Hemiptera</taxon>
        <taxon>Sternorrhyncha</taxon>
        <taxon>Aphidomorpha</taxon>
        <taxon>Aphidoidea</taxon>
        <taxon>Aphididae</taxon>
        <taxon>Aphidini</taxon>
        <taxon>Aphis</taxon>
        <taxon>Aphis</taxon>
    </lineage>
</organism>
<evidence type="ECO:0000313" key="2">
    <source>
        <dbReference type="Proteomes" id="UP000478052"/>
    </source>
</evidence>
<dbReference type="Proteomes" id="UP000478052">
    <property type="component" value="Unassembled WGS sequence"/>
</dbReference>